<gene>
    <name evidence="2" type="ORF">RM425_12595</name>
</gene>
<dbReference type="Proteomes" id="UP001183222">
    <property type="component" value="Unassembled WGS sequence"/>
</dbReference>
<keyword evidence="1" id="KW-1133">Transmembrane helix</keyword>
<feature type="transmembrane region" description="Helical" evidence="1">
    <location>
        <begin position="166"/>
        <end position="183"/>
    </location>
</feature>
<organism evidence="2 3">
    <name type="scientific">Blastococcus goldschmidtiae</name>
    <dbReference type="NCBI Taxonomy" id="3075546"/>
    <lineage>
        <taxon>Bacteria</taxon>
        <taxon>Bacillati</taxon>
        <taxon>Actinomycetota</taxon>
        <taxon>Actinomycetes</taxon>
        <taxon>Geodermatophilales</taxon>
        <taxon>Geodermatophilaceae</taxon>
        <taxon>Blastococcus</taxon>
    </lineage>
</organism>
<keyword evidence="1" id="KW-0812">Transmembrane</keyword>
<evidence type="ECO:0000256" key="1">
    <source>
        <dbReference type="SAM" id="Phobius"/>
    </source>
</evidence>
<protein>
    <submittedName>
        <fullName evidence="2">Uncharacterized protein</fullName>
    </submittedName>
</protein>
<sequence length="215" mass="21768">MTGTPTSRGTRPELPAVGSFLLLGVLAGVAAKVADESGWRWAADLGSYPAAWVLAVALIARSAPSVATAAIRSAVFFAAMTVAYYTWAAAVLGFGWNSLLPVWLVLSGTAVAVFAAAVRWADRRTGLGPGAVIAGAAGLPIAGGEFADLWHAAVGTPAGSGRLDPVQAAVDAVVAVVLVVVLPCSSRTRLWAVAFLVPATVVAGTLLHVLRTVTG</sequence>
<name>A0ABU2K980_9ACTN</name>
<keyword evidence="3" id="KW-1185">Reference proteome</keyword>
<evidence type="ECO:0000313" key="3">
    <source>
        <dbReference type="Proteomes" id="UP001183222"/>
    </source>
</evidence>
<comment type="caution">
    <text evidence="2">The sequence shown here is derived from an EMBL/GenBank/DDBJ whole genome shotgun (WGS) entry which is preliminary data.</text>
</comment>
<reference evidence="3" key="1">
    <citation type="submission" date="2023-07" db="EMBL/GenBank/DDBJ databases">
        <title>30 novel species of actinomycetes from the DSMZ collection.</title>
        <authorList>
            <person name="Nouioui I."/>
        </authorList>
    </citation>
    <scope>NUCLEOTIDE SEQUENCE [LARGE SCALE GENOMIC DNA]</scope>
    <source>
        <strain evidence="3">DSM 46792</strain>
    </source>
</reference>
<evidence type="ECO:0000313" key="2">
    <source>
        <dbReference type="EMBL" id="MDT0276742.1"/>
    </source>
</evidence>
<feature type="transmembrane region" description="Helical" evidence="1">
    <location>
        <begin position="47"/>
        <end position="63"/>
    </location>
</feature>
<feature type="transmembrane region" description="Helical" evidence="1">
    <location>
        <begin position="75"/>
        <end position="96"/>
    </location>
</feature>
<accession>A0ABU2K980</accession>
<feature type="transmembrane region" description="Helical" evidence="1">
    <location>
        <begin position="102"/>
        <end position="120"/>
    </location>
</feature>
<feature type="transmembrane region" description="Helical" evidence="1">
    <location>
        <begin position="127"/>
        <end position="146"/>
    </location>
</feature>
<dbReference type="EMBL" id="JAVREI010000008">
    <property type="protein sequence ID" value="MDT0276742.1"/>
    <property type="molecule type" value="Genomic_DNA"/>
</dbReference>
<keyword evidence="1" id="KW-0472">Membrane</keyword>
<feature type="transmembrane region" description="Helical" evidence="1">
    <location>
        <begin position="190"/>
        <end position="210"/>
    </location>
</feature>
<proteinExistence type="predicted"/>
<dbReference type="RefSeq" id="WP_311345560.1">
    <property type="nucleotide sequence ID" value="NZ_JAVREI010000008.1"/>
</dbReference>